<dbReference type="Proteomes" id="UP000033965">
    <property type="component" value="Unassembled WGS sequence"/>
</dbReference>
<comment type="caution">
    <text evidence="1">The sequence shown here is derived from an EMBL/GenBank/DDBJ whole genome shotgun (WGS) entry which is preliminary data.</text>
</comment>
<evidence type="ECO:0000313" key="2">
    <source>
        <dbReference type="Proteomes" id="UP000033965"/>
    </source>
</evidence>
<sequence length="195" mass="22195">MFWLSRKIGSQYKRAGAILYDKGKILLSARNKAITNDDRRVMRRDGGDVRICQRAREERETAYNVWMKGKYVCLSFIGQRDDSVRRTELHRLIIPTSSSSIFNLFIICASPRPFCVILRPSCDSLRAGAAILYKKNGVICFSFLRQAIAIWMEEKGVAHEQGLMLASQQYQRLTGAARLITDKLLTAGLTNIQFV</sequence>
<dbReference type="EMBL" id="LCPZ01000002">
    <property type="protein sequence ID" value="KKW09372.1"/>
    <property type="molecule type" value="Genomic_DNA"/>
</dbReference>
<name>A0A0G1Y396_9BACT</name>
<organism evidence="1 2">
    <name type="scientific">Candidatus Kaiserbacteria bacterium GW2011_GWA2_49_19</name>
    <dbReference type="NCBI Taxonomy" id="1618669"/>
    <lineage>
        <taxon>Bacteria</taxon>
        <taxon>Candidatus Kaiseribacteriota</taxon>
    </lineage>
</organism>
<gene>
    <name evidence="1" type="ORF">UY44_C0002G0012</name>
</gene>
<proteinExistence type="predicted"/>
<reference evidence="1 2" key="1">
    <citation type="journal article" date="2015" name="Nature">
        <title>rRNA introns, odd ribosomes, and small enigmatic genomes across a large radiation of phyla.</title>
        <authorList>
            <person name="Brown C.T."/>
            <person name="Hug L.A."/>
            <person name="Thomas B.C."/>
            <person name="Sharon I."/>
            <person name="Castelle C.J."/>
            <person name="Singh A."/>
            <person name="Wilkins M.J."/>
            <person name="Williams K.H."/>
            <person name="Banfield J.F."/>
        </authorList>
    </citation>
    <scope>NUCLEOTIDE SEQUENCE [LARGE SCALE GENOMIC DNA]</scope>
</reference>
<evidence type="ECO:0000313" key="1">
    <source>
        <dbReference type="EMBL" id="KKW09372.1"/>
    </source>
</evidence>
<protein>
    <submittedName>
        <fullName evidence="1">Uncharacterized protein</fullName>
    </submittedName>
</protein>
<dbReference type="AlphaFoldDB" id="A0A0G1Y396"/>
<accession>A0A0G1Y396</accession>